<dbReference type="RefSeq" id="WP_135062895.1">
    <property type="nucleotide sequence ID" value="NZ_CP038266.1"/>
</dbReference>
<dbReference type="EMBL" id="CP038266">
    <property type="protein sequence ID" value="QBR87486.1"/>
    <property type="molecule type" value="Genomic_DNA"/>
</dbReference>
<feature type="transmembrane region" description="Helical" evidence="1">
    <location>
        <begin position="23"/>
        <end position="46"/>
    </location>
</feature>
<evidence type="ECO:0000313" key="2">
    <source>
        <dbReference type="EMBL" id="QBR87486.1"/>
    </source>
</evidence>
<evidence type="ECO:0008006" key="4">
    <source>
        <dbReference type="Google" id="ProtNLM"/>
    </source>
</evidence>
<reference evidence="2 3" key="1">
    <citation type="submission" date="2019-03" db="EMBL/GenBank/DDBJ databases">
        <authorList>
            <person name="Dong K."/>
        </authorList>
    </citation>
    <scope>NUCLEOTIDE SEQUENCE [LARGE SCALE GENOMIC DNA]</scope>
    <source>
        <strain evidence="3">dk512</strain>
    </source>
</reference>
<dbReference type="Proteomes" id="UP000295748">
    <property type="component" value="Chromosome"/>
</dbReference>
<sequence>MTSTSATDPARPVRLPRRSRQGIVLGMDAWQIACVTIAAAAMLIGINRFGPAGLLFVAPVYLPFGIVALVQLQGMSAPRLLALWLSKQVRHAAGATTQQYRPEHPVKEGTLNLPGTRASVQIWDVEGMASAYSPHERTVSITAELEVQGFLMKDIPERRDLAQQWANVLAAFTQRPGVKRVTLQERTTPTTIRAARAHLDDITARLQDTPATDVAENYRRVMDTSERFAVAHRNFLTLTLGLPALSAQLKALGGGAEAVQRLAAIEAQNITDALRTARITVRRWLTPRDLAALSRTAFDPEFLSTVQNRDPEHEGVALSAIGPMYLEEPRGKNGIVITDSGVHTTMWIHEWPRSDAPIGFISPLVFARHPVTGEAVTHIFSIVLTPVPVEKALRRIREEKKVWRGNQKMRARRNADGSAADEADWLALERQEEELVAGHGEFRYGAYLTITGPDEEQLEQSVAGARNALSQVGMEAQILYCQQAEALLVNALPLGMGMK</sequence>
<evidence type="ECO:0000256" key="1">
    <source>
        <dbReference type="SAM" id="Phobius"/>
    </source>
</evidence>
<keyword evidence="1" id="KW-0472">Membrane</keyword>
<gene>
    <name evidence="2" type="ORF">E4K62_01495</name>
</gene>
<dbReference type="NCBIfam" id="NF042935">
    <property type="entry name" value="SCO6880_fam"/>
    <property type="match status" value="1"/>
</dbReference>
<proteinExistence type="predicted"/>
<keyword evidence="1" id="KW-1133">Transmembrane helix</keyword>
<dbReference type="InterPro" id="IPR049978">
    <property type="entry name" value="SCO6880-like"/>
</dbReference>
<accession>A0ABX5SQM4</accession>
<name>A0ABX5SQM4_9MICO</name>
<organism evidence="2 3">
    <name type="scientific">Microbacterium wangchenii</name>
    <dbReference type="NCBI Taxonomy" id="2541726"/>
    <lineage>
        <taxon>Bacteria</taxon>
        <taxon>Bacillati</taxon>
        <taxon>Actinomycetota</taxon>
        <taxon>Actinomycetes</taxon>
        <taxon>Micrococcales</taxon>
        <taxon>Microbacteriaceae</taxon>
        <taxon>Microbacterium</taxon>
    </lineage>
</organism>
<keyword evidence="1" id="KW-0812">Transmembrane</keyword>
<feature type="transmembrane region" description="Helical" evidence="1">
    <location>
        <begin position="52"/>
        <end position="72"/>
    </location>
</feature>
<evidence type="ECO:0000313" key="3">
    <source>
        <dbReference type="Proteomes" id="UP000295748"/>
    </source>
</evidence>
<protein>
    <recommendedName>
        <fullName evidence="4">PrgI family protein</fullName>
    </recommendedName>
</protein>
<keyword evidence="3" id="KW-1185">Reference proteome</keyword>